<gene>
    <name evidence="4" type="ORF">Dpo_3c03510</name>
    <name evidence="3" type="ORF">Dpo_8c01910</name>
</gene>
<reference evidence="3 5" key="1">
    <citation type="journal article" date="2013" name="Genome Announc.">
        <title>Draft Genome Sequence of Desulfotignum phosphitoxidans DSM 13687 Strain FiPS-3.</title>
        <authorList>
            <person name="Poehlein A."/>
            <person name="Daniel R."/>
            <person name="Simeonova D.D."/>
        </authorList>
    </citation>
    <scope>NUCLEOTIDE SEQUENCE [LARGE SCALE GENOMIC DNA]</scope>
    <source>
        <strain evidence="3 5">DSM 13687</strain>
    </source>
</reference>
<organism evidence="3 5">
    <name type="scientific">Desulfotignum phosphitoxidans DSM 13687</name>
    <dbReference type="NCBI Taxonomy" id="1286635"/>
    <lineage>
        <taxon>Bacteria</taxon>
        <taxon>Pseudomonadati</taxon>
        <taxon>Thermodesulfobacteriota</taxon>
        <taxon>Desulfobacteria</taxon>
        <taxon>Desulfobacterales</taxon>
        <taxon>Desulfobacteraceae</taxon>
        <taxon>Desulfotignum</taxon>
    </lineage>
</organism>
<dbReference type="InterPro" id="IPR006442">
    <property type="entry name" value="Antitoxin_Phd/YefM"/>
</dbReference>
<dbReference type="RefSeq" id="WP_006965558.1">
    <property type="nucleotide sequence ID" value="NZ_APJX01000003.1"/>
</dbReference>
<accession>S0FZ75</accession>
<dbReference type="EMBL" id="APJX01000003">
    <property type="protein sequence ID" value="EMS80207.1"/>
    <property type="molecule type" value="Genomic_DNA"/>
</dbReference>
<dbReference type="Gene3D" id="3.40.1620.10">
    <property type="entry name" value="YefM-like domain"/>
    <property type="match status" value="1"/>
</dbReference>
<proteinExistence type="inferred from homology"/>
<dbReference type="Proteomes" id="UP000014216">
    <property type="component" value="Unassembled WGS sequence"/>
</dbReference>
<evidence type="ECO:0000313" key="4">
    <source>
        <dbReference type="EMBL" id="EMS80207.1"/>
    </source>
</evidence>
<evidence type="ECO:0000313" key="3">
    <source>
        <dbReference type="EMBL" id="EMS78524.1"/>
    </source>
</evidence>
<evidence type="ECO:0000256" key="1">
    <source>
        <dbReference type="ARBA" id="ARBA00009981"/>
    </source>
</evidence>
<dbReference type="InterPro" id="IPR036165">
    <property type="entry name" value="YefM-like_sf"/>
</dbReference>
<comment type="similarity">
    <text evidence="1 2">Belongs to the phD/YefM antitoxin family.</text>
</comment>
<dbReference type="Pfam" id="PF02604">
    <property type="entry name" value="PhdYeFM_antitox"/>
    <property type="match status" value="1"/>
</dbReference>
<evidence type="ECO:0000256" key="2">
    <source>
        <dbReference type="RuleBase" id="RU362080"/>
    </source>
</evidence>
<dbReference type="SUPFAM" id="SSF143120">
    <property type="entry name" value="YefM-like"/>
    <property type="match status" value="1"/>
</dbReference>
<protein>
    <recommendedName>
        <fullName evidence="2">Antitoxin</fullName>
    </recommendedName>
</protein>
<evidence type="ECO:0000313" key="5">
    <source>
        <dbReference type="Proteomes" id="UP000014216"/>
    </source>
</evidence>
<dbReference type="EMBL" id="APJX01000008">
    <property type="protein sequence ID" value="EMS78524.1"/>
    <property type="molecule type" value="Genomic_DNA"/>
</dbReference>
<dbReference type="AlphaFoldDB" id="S0FZ75"/>
<sequence>MTQTISISEFKATCLKIIDQVKNTGISVIVTKRGKPYALVTRPPATENNGSWIGSFKDQIKITGDILEPVVDEKEWDVLK</sequence>
<comment type="caution">
    <text evidence="3">The sequence shown here is derived from an EMBL/GenBank/DDBJ whole genome shotgun (WGS) entry which is preliminary data.</text>
</comment>
<keyword evidence="5" id="KW-1185">Reference proteome</keyword>
<name>S0FZ75_9BACT</name>
<dbReference type="OrthoDB" id="5421466at2"/>
<comment type="function">
    <text evidence="2">Antitoxin component of a type II toxin-antitoxin (TA) system.</text>
</comment>
<dbReference type="NCBIfam" id="TIGR01552">
    <property type="entry name" value="phd_fam"/>
    <property type="match status" value="1"/>
</dbReference>